<dbReference type="InterPro" id="IPR000884">
    <property type="entry name" value="TSP1_rpt"/>
</dbReference>
<dbReference type="SMART" id="SM00408">
    <property type="entry name" value="IGc2"/>
    <property type="match status" value="1"/>
</dbReference>
<keyword evidence="3" id="KW-0217">Developmental protein</keyword>
<dbReference type="GO" id="GO:0007399">
    <property type="term" value="P:nervous system development"/>
    <property type="evidence" value="ECO:0007669"/>
    <property type="project" value="UniProtKB-ARBA"/>
</dbReference>
<evidence type="ECO:0000256" key="7">
    <source>
        <dbReference type="ARBA" id="ARBA00023136"/>
    </source>
</evidence>
<dbReference type="FunFam" id="2.20.100.10:FF:000021">
    <property type="entry name" value="semaphorin-5B isoform X1"/>
    <property type="match status" value="1"/>
</dbReference>
<dbReference type="Pfam" id="PF25609">
    <property type="entry name" value="Unc5_NetrinR_N"/>
    <property type="match status" value="1"/>
</dbReference>
<dbReference type="Gene3D" id="2.20.100.10">
    <property type="entry name" value="Thrombospondin type-1 (TSP1) repeat"/>
    <property type="match status" value="1"/>
</dbReference>
<dbReference type="AlphaFoldDB" id="Q173C9"/>
<dbReference type="eggNOG" id="KOG1480">
    <property type="taxonomic scope" value="Eukaryota"/>
</dbReference>
<dbReference type="InterPro" id="IPR036179">
    <property type="entry name" value="Ig-like_dom_sf"/>
</dbReference>
<evidence type="ECO:0000256" key="9">
    <source>
        <dbReference type="ARBA" id="ARBA00023170"/>
    </source>
</evidence>
<dbReference type="PROSITE" id="PS50092">
    <property type="entry name" value="TSP1"/>
    <property type="match status" value="1"/>
</dbReference>
<comment type="subcellular location">
    <subcellularLocation>
        <location evidence="1">Membrane</location>
        <topology evidence="1">Single-pass type I membrane protein</topology>
    </subcellularLocation>
</comment>
<name>Q173C9_AEDAE</name>
<evidence type="ECO:0000256" key="1">
    <source>
        <dbReference type="ARBA" id="ARBA00004479"/>
    </source>
</evidence>
<dbReference type="Proteomes" id="UP000682892">
    <property type="component" value="Unassembled WGS sequence"/>
</dbReference>
<dbReference type="HOGENOM" id="CLU_402912_0_0_1"/>
<evidence type="ECO:0000313" key="14">
    <source>
        <dbReference type="EMBL" id="EAT41131.1"/>
    </source>
</evidence>
<reference evidence="14" key="2">
    <citation type="journal article" date="2007" name="Science">
        <title>Genome sequence of Aedes aegypti, a major arbovirus vector.</title>
        <authorList>
            <person name="Nene V."/>
            <person name="Wortman J.R."/>
            <person name="Lawson D."/>
            <person name="Haas B."/>
            <person name="Kodira C."/>
            <person name="Tu Z.J."/>
            <person name="Loftus B."/>
            <person name="Xi Z."/>
            <person name="Megy K."/>
            <person name="Grabherr M."/>
            <person name="Ren Q."/>
            <person name="Zdobnov E.M."/>
            <person name="Lobo N.F."/>
            <person name="Campbell K.S."/>
            <person name="Brown S.E."/>
            <person name="Bonaldo M.F."/>
            <person name="Zhu J."/>
            <person name="Sinkins S.P."/>
            <person name="Hogenkamp D.G."/>
            <person name="Amedeo P."/>
            <person name="Arensburger P."/>
            <person name="Atkinson P.W."/>
            <person name="Bidwell S."/>
            <person name="Biedler J."/>
            <person name="Birney E."/>
            <person name="Bruggner R.V."/>
            <person name="Costas J."/>
            <person name="Coy M.R."/>
            <person name="Crabtree J."/>
            <person name="Crawford M."/>
            <person name="Debruyn B."/>
            <person name="Decaprio D."/>
            <person name="Eiglmeier K."/>
            <person name="Eisenstadt E."/>
            <person name="El-Dorry H."/>
            <person name="Gelbart W.M."/>
            <person name="Gomes S.L."/>
            <person name="Hammond M."/>
            <person name="Hannick L.I."/>
            <person name="Hogan J.R."/>
            <person name="Holmes M.H."/>
            <person name="Jaffe D."/>
            <person name="Johnston J.S."/>
            <person name="Kennedy R.C."/>
            <person name="Koo H."/>
            <person name="Kravitz S."/>
            <person name="Kriventseva E.V."/>
            <person name="Kulp D."/>
            <person name="Labutti K."/>
            <person name="Lee E."/>
            <person name="Li S."/>
            <person name="Lovin D.D."/>
            <person name="Mao C."/>
            <person name="Mauceli E."/>
            <person name="Menck C.F."/>
            <person name="Miller J.R."/>
            <person name="Montgomery P."/>
            <person name="Mori A."/>
            <person name="Nascimento A.L."/>
            <person name="Naveira H.F."/>
            <person name="Nusbaum C."/>
            <person name="O'leary S."/>
            <person name="Orvis J."/>
            <person name="Pertea M."/>
            <person name="Quesneville H."/>
            <person name="Reidenbach K.R."/>
            <person name="Rogers Y.H."/>
            <person name="Roth C.W."/>
            <person name="Schneider J.R."/>
            <person name="Schatz M."/>
            <person name="Shumway M."/>
            <person name="Stanke M."/>
            <person name="Stinson E.O."/>
            <person name="Tubio J.M."/>
            <person name="Vanzee J.P."/>
            <person name="Verjovski-Almeida S."/>
            <person name="Werner D."/>
            <person name="White O."/>
            <person name="Wyder S."/>
            <person name="Zeng Q."/>
            <person name="Zhao Q."/>
            <person name="Zhao Y."/>
            <person name="Hill C.A."/>
            <person name="Raikhel A.S."/>
            <person name="Soares M.B."/>
            <person name="Knudson D.L."/>
            <person name="Lee N.H."/>
            <person name="Galagan J."/>
            <person name="Salzberg S.L."/>
            <person name="Paulsen I.T."/>
            <person name="Dimopoulos G."/>
            <person name="Collins F.H."/>
            <person name="Birren B."/>
            <person name="Fraser-Liggett C.M."/>
            <person name="Severson D.W."/>
        </authorList>
    </citation>
    <scope>NUCLEOTIDE SEQUENCE [LARGE SCALE GENOMIC DNA]</scope>
    <source>
        <strain evidence="14">Liverpool</strain>
    </source>
</reference>
<dbReference type="InterPro" id="IPR003598">
    <property type="entry name" value="Ig_sub2"/>
</dbReference>
<dbReference type="InterPro" id="IPR036383">
    <property type="entry name" value="TSP1_rpt_sf"/>
</dbReference>
<keyword evidence="8" id="KW-1015">Disulfide bond</keyword>
<feature type="domain" description="Ig-like" evidence="13">
    <location>
        <begin position="508"/>
        <end position="604"/>
    </location>
</feature>
<dbReference type="SUPFAM" id="SSF82895">
    <property type="entry name" value="TSP-1 type 1 repeat"/>
    <property type="match status" value="1"/>
</dbReference>
<keyword evidence="9" id="KW-0675">Receptor</keyword>
<evidence type="ECO:0000256" key="10">
    <source>
        <dbReference type="ARBA" id="ARBA00023180"/>
    </source>
</evidence>
<comment type="similarity">
    <text evidence="2">Belongs to the unc-5 family.</text>
</comment>
<feature type="compositionally biased region" description="Basic and acidic residues" evidence="12">
    <location>
        <begin position="210"/>
        <end position="222"/>
    </location>
</feature>
<organism evidence="14 15">
    <name type="scientific">Aedes aegypti</name>
    <name type="common">Yellowfever mosquito</name>
    <name type="synonym">Culex aegypti</name>
    <dbReference type="NCBI Taxonomy" id="7159"/>
    <lineage>
        <taxon>Eukaryota</taxon>
        <taxon>Metazoa</taxon>
        <taxon>Ecdysozoa</taxon>
        <taxon>Arthropoda</taxon>
        <taxon>Hexapoda</taxon>
        <taxon>Insecta</taxon>
        <taxon>Pterygota</taxon>
        <taxon>Neoptera</taxon>
        <taxon>Endopterygota</taxon>
        <taxon>Diptera</taxon>
        <taxon>Nematocera</taxon>
        <taxon>Culicoidea</taxon>
        <taxon>Culicidae</taxon>
        <taxon>Culicinae</taxon>
        <taxon>Aedini</taxon>
        <taxon>Aedes</taxon>
        <taxon>Stegomyia</taxon>
    </lineage>
</organism>
<proteinExistence type="inferred from homology"/>
<evidence type="ECO:0000256" key="12">
    <source>
        <dbReference type="SAM" id="MobiDB-lite"/>
    </source>
</evidence>
<dbReference type="SMART" id="SM00409">
    <property type="entry name" value="IG"/>
    <property type="match status" value="1"/>
</dbReference>
<dbReference type="OMA" id="EHASVTH"/>
<keyword evidence="10" id="KW-0325">Glycoprotein</keyword>
<evidence type="ECO:0000256" key="3">
    <source>
        <dbReference type="ARBA" id="ARBA00022473"/>
    </source>
</evidence>
<sequence>MGGEGFQVIGTRWALLAIPVDNVGSQALILQTNAKASNISKFEALLPSSIPAGSFAKKPEHPNPGGKSHSVNSFSGTLSSRYSTVPAVSVRHHKQRYPNPVETSLPPTAPSMPSSGLSETSFSDNKSQRIDNPFEIPGHSNPGATTLWTEAAKQSLTTTSTNSSGIDGDAEQHLPVTPSTGTKVGGVRSVGLKSTSTPPLPPVLAASLTVRDKSGLERDPKPVNHHFSSSSSILSNAKGSSSTLSGGSEGEPSSSKSRSKVNFNILYESSGRARLSGVEEPSEEAEGGVTRNNEPELSVSKQQSGSEDEDEYDYGDGRGDNYEDDKIINPAALDNFYDKSLNGGGGSLLGGSRFGHTATTKADYNDEDEYSNEGDDIDEDSYGEGGDILPVDGAFESFGKIGGETEVKSDSSLPYFLVEPQSTHVIRNKPAILKCKAANALQVHFKCSGSNKPPPSVEESHVDPHSGVHYQEVTATISRDLVYEYFGKAPFKCECHAWSPRGKTISQPASIVVAYLKKNFVLPAPKLRAEAGTKLEIKCTAPKGYPKPQIMWLKNNFSLTGSSPLLTFSSEGNILISAVKLQDIGNYTCVAENIAGKRTSEPIELIVYVNGGWSQWSAWLECRCPGKPAQGKKRTRTCSDPIPLYGGLPCVGPNQQKTLDCDTCPEDTQIITPNGFEDNTFGK</sequence>
<keyword evidence="4" id="KW-0812">Transmembrane</keyword>
<accession>Q173C9</accession>
<feature type="compositionally biased region" description="Polar residues" evidence="12">
    <location>
        <begin position="101"/>
        <end position="125"/>
    </location>
</feature>
<dbReference type="Pfam" id="PF13927">
    <property type="entry name" value="Ig_3"/>
    <property type="match status" value="1"/>
</dbReference>
<feature type="region of interest" description="Disordered" evidence="12">
    <location>
        <begin position="95"/>
        <end position="126"/>
    </location>
</feature>
<dbReference type="VEuPathDB" id="VectorBase:AAEL024884"/>
<dbReference type="STRING" id="7159.Q173C9"/>
<reference evidence="14" key="3">
    <citation type="submission" date="2012-09" db="EMBL/GenBank/DDBJ databases">
        <authorList>
            <consortium name="VectorBase"/>
        </authorList>
    </citation>
    <scope>NUCLEOTIDE SEQUENCE</scope>
    <source>
        <strain evidence="14">Liverpool</strain>
    </source>
</reference>
<dbReference type="EMBL" id="CH477427">
    <property type="protein sequence ID" value="EAT41131.1"/>
    <property type="molecule type" value="Genomic_DNA"/>
</dbReference>
<keyword evidence="5" id="KW-0677">Repeat</keyword>
<keyword evidence="11" id="KW-0393">Immunoglobulin domain</keyword>
<evidence type="ECO:0000256" key="2">
    <source>
        <dbReference type="ARBA" id="ARBA00009844"/>
    </source>
</evidence>
<evidence type="ECO:0000313" key="15">
    <source>
        <dbReference type="Proteomes" id="UP000682892"/>
    </source>
</evidence>
<evidence type="ECO:0000256" key="11">
    <source>
        <dbReference type="ARBA" id="ARBA00023319"/>
    </source>
</evidence>
<keyword evidence="6" id="KW-1133">Transmembrane helix</keyword>
<dbReference type="GO" id="GO:0016020">
    <property type="term" value="C:membrane"/>
    <property type="evidence" value="ECO:0007669"/>
    <property type="project" value="UniProtKB-SubCell"/>
</dbReference>
<protein>
    <submittedName>
        <fullName evidence="14">AAEL007195-PA</fullName>
    </submittedName>
</protein>
<feature type="region of interest" description="Disordered" evidence="12">
    <location>
        <begin position="155"/>
        <end position="259"/>
    </location>
</feature>
<gene>
    <name evidence="14" type="ORF">AaeL_AAEL007195</name>
</gene>
<evidence type="ECO:0000256" key="8">
    <source>
        <dbReference type="ARBA" id="ARBA00023157"/>
    </source>
</evidence>
<dbReference type="InterPro" id="IPR003599">
    <property type="entry name" value="Ig_sub"/>
</dbReference>
<dbReference type="InterPro" id="IPR057755">
    <property type="entry name" value="UNC5A-D-like_N"/>
</dbReference>
<evidence type="ECO:0000256" key="6">
    <source>
        <dbReference type="ARBA" id="ARBA00022989"/>
    </source>
</evidence>
<feature type="compositionally biased region" description="Low complexity" evidence="12">
    <location>
        <begin position="228"/>
        <end position="256"/>
    </location>
</feature>
<dbReference type="SUPFAM" id="SSF48726">
    <property type="entry name" value="Immunoglobulin"/>
    <property type="match status" value="1"/>
</dbReference>
<dbReference type="Gene3D" id="2.60.40.10">
    <property type="entry name" value="Immunoglobulins"/>
    <property type="match status" value="2"/>
</dbReference>
<dbReference type="InterPro" id="IPR007110">
    <property type="entry name" value="Ig-like_dom"/>
</dbReference>
<dbReference type="PANTHER" id="PTHR10075:SF14">
    <property type="entry name" value="CELL ADHESION MOLECULE DSCAM2-RELATED"/>
    <property type="match status" value="1"/>
</dbReference>
<evidence type="ECO:0000256" key="4">
    <source>
        <dbReference type="ARBA" id="ARBA00022692"/>
    </source>
</evidence>
<dbReference type="PANTHER" id="PTHR10075">
    <property type="entry name" value="BASIGIN RELATED"/>
    <property type="match status" value="1"/>
</dbReference>
<feature type="compositionally biased region" description="Polar residues" evidence="12">
    <location>
        <begin position="155"/>
        <end position="165"/>
    </location>
</feature>
<dbReference type="PROSITE" id="PS50835">
    <property type="entry name" value="IG_LIKE"/>
    <property type="match status" value="1"/>
</dbReference>
<dbReference type="InterPro" id="IPR013783">
    <property type="entry name" value="Ig-like_fold"/>
</dbReference>
<feature type="region of interest" description="Disordered" evidence="12">
    <location>
        <begin position="53"/>
        <end position="75"/>
    </location>
</feature>
<dbReference type="PaxDb" id="7159-AAEL007195-PA"/>
<dbReference type="GO" id="GO:0048468">
    <property type="term" value="P:cell development"/>
    <property type="evidence" value="ECO:0007669"/>
    <property type="project" value="UniProtKB-ARBA"/>
</dbReference>
<feature type="region of interest" description="Disordered" evidence="12">
    <location>
        <begin position="272"/>
        <end position="322"/>
    </location>
</feature>
<keyword evidence="7" id="KW-0472">Membrane</keyword>
<reference evidence="14" key="1">
    <citation type="submission" date="2005-10" db="EMBL/GenBank/DDBJ databases">
        <authorList>
            <person name="Loftus B.J."/>
            <person name="Nene V.M."/>
            <person name="Hannick L.I."/>
            <person name="Bidwell S."/>
            <person name="Haas B."/>
            <person name="Amedeo P."/>
            <person name="Orvis J."/>
            <person name="Wortman J.R."/>
            <person name="White O.R."/>
            <person name="Salzberg S."/>
            <person name="Shumway M."/>
            <person name="Koo H."/>
            <person name="Zhao Y."/>
            <person name="Holmes M."/>
            <person name="Miller J."/>
            <person name="Schatz M."/>
            <person name="Pop M."/>
            <person name="Pai G."/>
            <person name="Utterback T."/>
            <person name="Rogers Y.-H."/>
            <person name="Kravitz S."/>
            <person name="Fraser C.M."/>
        </authorList>
    </citation>
    <scope>NUCLEOTIDE SEQUENCE</scope>
    <source>
        <strain evidence="14">Liverpool</strain>
    </source>
</reference>
<evidence type="ECO:0000259" key="13">
    <source>
        <dbReference type="PROSITE" id="PS50835"/>
    </source>
</evidence>
<evidence type="ECO:0000256" key="5">
    <source>
        <dbReference type="ARBA" id="ARBA00022737"/>
    </source>
</evidence>